<organism evidence="5 6">
    <name type="scientific">Thioalkalivibrio halophilus</name>
    <dbReference type="NCBI Taxonomy" id="252474"/>
    <lineage>
        <taxon>Bacteria</taxon>
        <taxon>Pseudomonadati</taxon>
        <taxon>Pseudomonadota</taxon>
        <taxon>Gammaproteobacteria</taxon>
        <taxon>Chromatiales</taxon>
        <taxon>Ectothiorhodospiraceae</taxon>
        <taxon>Thioalkalivibrio</taxon>
    </lineage>
</organism>
<dbReference type="InterPro" id="IPR050706">
    <property type="entry name" value="Cyclic-di-GMP_PDE-like"/>
</dbReference>
<evidence type="ECO:0000259" key="3">
    <source>
        <dbReference type="PROSITE" id="PS50110"/>
    </source>
</evidence>
<dbReference type="SUPFAM" id="SSF55073">
    <property type="entry name" value="Nucleotide cyclase"/>
    <property type="match status" value="1"/>
</dbReference>
<dbReference type="AlphaFoldDB" id="A0A1V2ZYM1"/>
<reference evidence="5 6" key="1">
    <citation type="submission" date="2017-02" db="EMBL/GenBank/DDBJ databases">
        <title>Genomic diversity within the haloalkaliphilic genus Thioalkalivibrio.</title>
        <authorList>
            <person name="Ahn A.-C."/>
            <person name="Meier-Kolthoff J."/>
            <person name="Overmars L."/>
            <person name="Richter M."/>
            <person name="Woyke T."/>
            <person name="Sorokin D.Y."/>
            <person name="Muyzer G."/>
        </authorList>
    </citation>
    <scope>NUCLEOTIDE SEQUENCE [LARGE SCALE GENOMIC DNA]</scope>
    <source>
        <strain evidence="5 6">HL17</strain>
    </source>
</reference>
<evidence type="ECO:0000259" key="4">
    <source>
        <dbReference type="PROSITE" id="PS50883"/>
    </source>
</evidence>
<dbReference type="InterPro" id="IPR001633">
    <property type="entry name" value="EAL_dom"/>
</dbReference>
<protein>
    <submittedName>
        <fullName evidence="5">Response regulator receiver protein</fullName>
    </submittedName>
</protein>
<dbReference type="EMBL" id="MUZR01000021">
    <property type="protein sequence ID" value="OOC10214.1"/>
    <property type="molecule type" value="Genomic_DNA"/>
</dbReference>
<proteinExistence type="predicted"/>
<keyword evidence="1" id="KW-0597">Phosphoprotein</keyword>
<evidence type="ECO:0000256" key="1">
    <source>
        <dbReference type="PROSITE-ProRule" id="PRU00169"/>
    </source>
</evidence>
<dbReference type="Pfam" id="PF00072">
    <property type="entry name" value="Response_reg"/>
    <property type="match status" value="1"/>
</dbReference>
<dbReference type="Pfam" id="PF00990">
    <property type="entry name" value="GGDEF"/>
    <property type="match status" value="1"/>
</dbReference>
<accession>A0A1V2ZYM1</accession>
<evidence type="ECO:0000256" key="2">
    <source>
        <dbReference type="SAM" id="MobiDB-lite"/>
    </source>
</evidence>
<dbReference type="Gene3D" id="3.30.70.270">
    <property type="match status" value="1"/>
</dbReference>
<dbReference type="Pfam" id="PF00563">
    <property type="entry name" value="EAL"/>
    <property type="match status" value="1"/>
</dbReference>
<dbReference type="CDD" id="cd17551">
    <property type="entry name" value="REC_RpfG-like"/>
    <property type="match status" value="1"/>
</dbReference>
<feature type="region of interest" description="Disordered" evidence="2">
    <location>
        <begin position="596"/>
        <end position="616"/>
    </location>
</feature>
<dbReference type="Gene3D" id="3.20.20.450">
    <property type="entry name" value="EAL domain"/>
    <property type="match status" value="1"/>
</dbReference>
<dbReference type="CDD" id="cd01948">
    <property type="entry name" value="EAL"/>
    <property type="match status" value="1"/>
</dbReference>
<dbReference type="SMART" id="SM00448">
    <property type="entry name" value="REC"/>
    <property type="match status" value="1"/>
</dbReference>
<dbReference type="PROSITE" id="PS50110">
    <property type="entry name" value="RESPONSE_REGULATORY"/>
    <property type="match status" value="1"/>
</dbReference>
<dbReference type="PANTHER" id="PTHR33121:SF70">
    <property type="entry name" value="SIGNALING PROTEIN YKOW"/>
    <property type="match status" value="1"/>
</dbReference>
<dbReference type="PANTHER" id="PTHR33121">
    <property type="entry name" value="CYCLIC DI-GMP PHOSPHODIESTERASE PDEF"/>
    <property type="match status" value="1"/>
</dbReference>
<evidence type="ECO:0000313" key="5">
    <source>
        <dbReference type="EMBL" id="OOC10214.1"/>
    </source>
</evidence>
<dbReference type="GO" id="GO:0000160">
    <property type="term" value="P:phosphorelay signal transduction system"/>
    <property type="evidence" value="ECO:0007669"/>
    <property type="project" value="InterPro"/>
</dbReference>
<dbReference type="SUPFAM" id="SSF141868">
    <property type="entry name" value="EAL domain-like"/>
    <property type="match status" value="1"/>
</dbReference>
<dbReference type="Gene3D" id="3.40.50.2300">
    <property type="match status" value="1"/>
</dbReference>
<dbReference type="PROSITE" id="PS50883">
    <property type="entry name" value="EAL"/>
    <property type="match status" value="1"/>
</dbReference>
<dbReference type="InterPro" id="IPR001789">
    <property type="entry name" value="Sig_transdc_resp-reg_receiver"/>
</dbReference>
<dbReference type="InterPro" id="IPR043128">
    <property type="entry name" value="Rev_trsase/Diguanyl_cyclase"/>
</dbReference>
<gene>
    <name evidence="5" type="ORF">B1A74_06855</name>
</gene>
<evidence type="ECO:0000313" key="6">
    <source>
        <dbReference type="Proteomes" id="UP000189177"/>
    </source>
</evidence>
<dbReference type="InterPro" id="IPR000160">
    <property type="entry name" value="GGDEF_dom"/>
</dbReference>
<name>A0A1V2ZYM1_9GAMM</name>
<comment type="caution">
    <text evidence="5">The sequence shown here is derived from an EMBL/GenBank/DDBJ whole genome shotgun (WGS) entry which is preliminary data.</text>
</comment>
<dbReference type="GO" id="GO:0071111">
    <property type="term" value="F:cyclic-guanylate-specific phosphodiesterase activity"/>
    <property type="evidence" value="ECO:0007669"/>
    <property type="project" value="InterPro"/>
</dbReference>
<sequence>MLTPDQSQTEARILIVDDNPMNVELLTTILEDAGFQHVRGETRPQQAVESWLEDPRDLMLLDIRMPGMDGHQVMETLNAELGEGDWLPVIVLTAQIDPDTRQQALAGGALDFITKPFDASEVVQRISNLLRVRALHNATHNEVQDLSQSLETQSLTLQRKDRDLEYLAHHDLATDLPNRAALLETLEQWLQDPRIPVIDLVMLRLGGHEPLERLEGHAAADLMLRETGQRLQGCLETLAGDTALCGLWGGSTFLLLAASEHGLPDDTLQAMLESSTRTLRIGQYEVRPEIVAGHARTTEAGHDTGELIRRLMLTLSRADRRQLPWLTYVPELEQAARRRHRLEHDLADAHNGDGLSLLYQPKIDLAMDSVVSFEALMRWEHPELGPVSPGEFIPVAETTGAIVNLGEWALHEALAATARWRAATGECYPVAVNVSARQFEALTARGHTLTQAVRTALEHTGTPPGCLEVEITETAIMHNLEDALDELHALRDLGVSIAIDDFGTGYSSLAYLRRLPVSTVKVDRALVDGIASDPGMRGLFEAILAVSRGFGLQTVAEGIETAEDAALLHELGCPVGQGFLYHRPLPEAEACALITPASSHRARPSEERSERSARGS</sequence>
<dbReference type="STRING" id="252474.B1A74_06855"/>
<dbReference type="InterPro" id="IPR011006">
    <property type="entry name" value="CheY-like_superfamily"/>
</dbReference>
<feature type="domain" description="Response regulatory" evidence="3">
    <location>
        <begin position="12"/>
        <end position="130"/>
    </location>
</feature>
<feature type="domain" description="EAL" evidence="4">
    <location>
        <begin position="339"/>
        <end position="598"/>
    </location>
</feature>
<dbReference type="SMART" id="SM00267">
    <property type="entry name" value="GGDEF"/>
    <property type="match status" value="1"/>
</dbReference>
<dbReference type="InterPro" id="IPR035919">
    <property type="entry name" value="EAL_sf"/>
</dbReference>
<dbReference type="SUPFAM" id="SSF52172">
    <property type="entry name" value="CheY-like"/>
    <property type="match status" value="1"/>
</dbReference>
<keyword evidence="6" id="KW-1185">Reference proteome</keyword>
<feature type="compositionally biased region" description="Basic and acidic residues" evidence="2">
    <location>
        <begin position="603"/>
        <end position="616"/>
    </location>
</feature>
<dbReference type="RefSeq" id="WP_077244175.1">
    <property type="nucleotide sequence ID" value="NZ_MUZR01000021.1"/>
</dbReference>
<dbReference type="Proteomes" id="UP000189177">
    <property type="component" value="Unassembled WGS sequence"/>
</dbReference>
<dbReference type="InterPro" id="IPR029787">
    <property type="entry name" value="Nucleotide_cyclase"/>
</dbReference>
<dbReference type="OrthoDB" id="9816034at2"/>
<feature type="modified residue" description="4-aspartylphosphate" evidence="1">
    <location>
        <position position="62"/>
    </location>
</feature>
<dbReference type="SMART" id="SM00052">
    <property type="entry name" value="EAL"/>
    <property type="match status" value="1"/>
</dbReference>